<dbReference type="EMBL" id="RFFG01000226">
    <property type="protein sequence ID" value="RMI30746.1"/>
    <property type="molecule type" value="Genomic_DNA"/>
</dbReference>
<dbReference type="RefSeq" id="WP_199745182.1">
    <property type="nucleotide sequence ID" value="NZ_RFFG01000226.1"/>
</dbReference>
<name>A0A3M2L1C3_9ACTN</name>
<keyword evidence="2" id="KW-1185">Reference proteome</keyword>
<comment type="caution">
    <text evidence="1">The sequence shown here is derived from an EMBL/GenBank/DDBJ whole genome shotgun (WGS) entry which is preliminary data.</text>
</comment>
<dbReference type="Proteomes" id="UP000282674">
    <property type="component" value="Unassembled WGS sequence"/>
</dbReference>
<proteinExistence type="predicted"/>
<sequence length="73" mass="8103">ASCLGVWRHAPDRAPSTPGDDAWAVVALHRLAVRLGLRREPPPGDHAARLHRTLLQRLEEHRSFDLSAEPLAI</sequence>
<feature type="non-terminal residue" evidence="1">
    <location>
        <position position="1"/>
    </location>
</feature>
<dbReference type="AlphaFoldDB" id="A0A3M2L1C3"/>
<organism evidence="1 2">
    <name type="scientific">Actinomadura harenae</name>
    <dbReference type="NCBI Taxonomy" id="2483351"/>
    <lineage>
        <taxon>Bacteria</taxon>
        <taxon>Bacillati</taxon>
        <taxon>Actinomycetota</taxon>
        <taxon>Actinomycetes</taxon>
        <taxon>Streptosporangiales</taxon>
        <taxon>Thermomonosporaceae</taxon>
        <taxon>Actinomadura</taxon>
    </lineage>
</organism>
<reference evidence="1 2" key="1">
    <citation type="submission" date="2018-10" db="EMBL/GenBank/DDBJ databases">
        <title>Isolation from soil.</title>
        <authorList>
            <person name="Hu J."/>
        </authorList>
    </citation>
    <scope>NUCLEOTIDE SEQUENCE [LARGE SCALE GENOMIC DNA]</scope>
    <source>
        <strain evidence="1 2">NEAU-Ht49</strain>
    </source>
</reference>
<accession>A0A3M2L1C3</accession>
<protein>
    <submittedName>
        <fullName evidence="1">Acyl-CoA dehydrogenase</fullName>
    </submittedName>
</protein>
<gene>
    <name evidence="1" type="ORF">EBO15_42865</name>
</gene>
<evidence type="ECO:0000313" key="1">
    <source>
        <dbReference type="EMBL" id="RMI30746.1"/>
    </source>
</evidence>
<evidence type="ECO:0000313" key="2">
    <source>
        <dbReference type="Proteomes" id="UP000282674"/>
    </source>
</evidence>